<dbReference type="OrthoDB" id="6949587at2"/>
<dbReference type="SUPFAM" id="SSF54373">
    <property type="entry name" value="FAD-linked reductases, C-terminal domain"/>
    <property type="match status" value="1"/>
</dbReference>
<comment type="caution">
    <text evidence="4">The sequence shown here is derived from an EMBL/GenBank/DDBJ whole genome shotgun (WGS) entry which is preliminary data.</text>
</comment>
<evidence type="ECO:0000313" key="4">
    <source>
        <dbReference type="EMBL" id="MXP62454.1"/>
    </source>
</evidence>
<sequence length="373" mass="40044">MTRQSFDAIVIGGGLVGAAIAYGLQRQGLATLLLDEGDIAFRASRGNFGLVWVQSKGLGAPHYQRWTRGSAQEWPKLAAELKERTGIGTGLQQPGGVHLCLSEEEFGKRGEYMARLQREAGNFGLEYRMVRGAEARDMLPGLGPQVVGMSWTPYDGHASPLYLLRALHTGFTGAGGTYQPNARVEGSSAAPNDFSVEAAGQRYRAPRVVLAAGLGNADLAPRFGLEAPVRPERGQILVTERTQTVLPMPTTTIRQTEEGSLMLGDSKEDAGFNLGQSPEVMRKIAQRAVLSFPWIANLNLVRAWSALRVMAPDGLPIYDQSERFPGAFTANCHSGVTLAGTHANRLAPMIAAGALEPGMAPFSARRFNVRSAA</sequence>
<evidence type="ECO:0000259" key="3">
    <source>
        <dbReference type="Pfam" id="PF01266"/>
    </source>
</evidence>
<keyword evidence="5" id="KW-1185">Reference proteome</keyword>
<keyword evidence="2" id="KW-0472">Membrane</keyword>
<dbReference type="Gene3D" id="3.30.9.10">
    <property type="entry name" value="D-Amino Acid Oxidase, subunit A, domain 2"/>
    <property type="match status" value="1"/>
</dbReference>
<dbReference type="Proteomes" id="UP000460715">
    <property type="component" value="Unassembled WGS sequence"/>
</dbReference>
<keyword evidence="2" id="KW-0812">Transmembrane</keyword>
<evidence type="ECO:0000313" key="5">
    <source>
        <dbReference type="Proteomes" id="UP000460715"/>
    </source>
</evidence>
<organism evidence="4 5">
    <name type="scientific">Teichococcus coralli</name>
    <dbReference type="NCBI Taxonomy" id="2545983"/>
    <lineage>
        <taxon>Bacteria</taxon>
        <taxon>Pseudomonadati</taxon>
        <taxon>Pseudomonadota</taxon>
        <taxon>Alphaproteobacteria</taxon>
        <taxon>Acetobacterales</taxon>
        <taxon>Roseomonadaceae</taxon>
        <taxon>Roseomonas</taxon>
    </lineage>
</organism>
<dbReference type="GO" id="GO:0005737">
    <property type="term" value="C:cytoplasm"/>
    <property type="evidence" value="ECO:0007669"/>
    <property type="project" value="TreeGrafter"/>
</dbReference>
<feature type="transmembrane region" description="Helical" evidence="2">
    <location>
        <begin position="6"/>
        <end position="24"/>
    </location>
</feature>
<dbReference type="GO" id="GO:0016491">
    <property type="term" value="F:oxidoreductase activity"/>
    <property type="evidence" value="ECO:0007669"/>
    <property type="project" value="UniProtKB-KW"/>
</dbReference>
<protein>
    <submittedName>
        <fullName evidence="4">FAD-binding oxidoreductase</fullName>
    </submittedName>
</protein>
<keyword evidence="2" id="KW-1133">Transmembrane helix</keyword>
<dbReference type="Gene3D" id="3.50.50.60">
    <property type="entry name" value="FAD/NAD(P)-binding domain"/>
    <property type="match status" value="1"/>
</dbReference>
<dbReference type="EMBL" id="SNVJ01000002">
    <property type="protein sequence ID" value="MXP62454.1"/>
    <property type="molecule type" value="Genomic_DNA"/>
</dbReference>
<dbReference type="InterPro" id="IPR006076">
    <property type="entry name" value="FAD-dep_OxRdtase"/>
</dbReference>
<proteinExistence type="predicted"/>
<name>A0A845B8N8_9PROT</name>
<evidence type="ECO:0000256" key="2">
    <source>
        <dbReference type="SAM" id="Phobius"/>
    </source>
</evidence>
<dbReference type="AlphaFoldDB" id="A0A845B8N8"/>
<dbReference type="PANTHER" id="PTHR13847">
    <property type="entry name" value="SARCOSINE DEHYDROGENASE-RELATED"/>
    <property type="match status" value="1"/>
</dbReference>
<gene>
    <name evidence="4" type="ORF">E0493_03680</name>
</gene>
<dbReference type="Pfam" id="PF01266">
    <property type="entry name" value="DAO"/>
    <property type="match status" value="1"/>
</dbReference>
<reference evidence="4 5" key="1">
    <citation type="submission" date="2019-03" db="EMBL/GenBank/DDBJ databases">
        <title>Roseomonas sp. a novel Roseomonas species isolated from Sea whip Gorgonian.</title>
        <authorList>
            <person name="Li F."/>
            <person name="Pan X."/>
            <person name="Huang S."/>
            <person name="Li Z."/>
            <person name="Meng B."/>
        </authorList>
    </citation>
    <scope>NUCLEOTIDE SEQUENCE [LARGE SCALE GENOMIC DNA]</scope>
    <source>
        <strain evidence="4 5">M0104</strain>
    </source>
</reference>
<accession>A0A845B8N8</accession>
<dbReference type="InterPro" id="IPR036188">
    <property type="entry name" value="FAD/NAD-bd_sf"/>
</dbReference>
<evidence type="ECO:0000256" key="1">
    <source>
        <dbReference type="ARBA" id="ARBA00023002"/>
    </source>
</evidence>
<feature type="domain" description="FAD dependent oxidoreductase" evidence="3">
    <location>
        <begin position="7"/>
        <end position="347"/>
    </location>
</feature>
<dbReference type="PANTHER" id="PTHR13847:SF287">
    <property type="entry name" value="FAD-DEPENDENT OXIDOREDUCTASE DOMAIN-CONTAINING PROTEIN 1"/>
    <property type="match status" value="1"/>
</dbReference>
<dbReference type="SUPFAM" id="SSF51905">
    <property type="entry name" value="FAD/NAD(P)-binding domain"/>
    <property type="match status" value="1"/>
</dbReference>
<keyword evidence="1" id="KW-0560">Oxidoreductase</keyword>
<dbReference type="RefSeq" id="WP_160935556.1">
    <property type="nucleotide sequence ID" value="NZ_SNVJ01000002.1"/>
</dbReference>